<dbReference type="GO" id="GO:0006487">
    <property type="term" value="P:protein N-linked glycosylation"/>
    <property type="evidence" value="ECO:0007669"/>
    <property type="project" value="TreeGrafter"/>
</dbReference>
<dbReference type="InterPro" id="IPR029044">
    <property type="entry name" value="Nucleotide-diphossugar_trans"/>
</dbReference>
<dbReference type="GO" id="GO:0016740">
    <property type="term" value="F:transferase activity"/>
    <property type="evidence" value="ECO:0007669"/>
    <property type="project" value="UniProtKB-KW"/>
</dbReference>
<keyword evidence="3" id="KW-1185">Reference proteome</keyword>
<dbReference type="Proteomes" id="UP000245489">
    <property type="component" value="Unassembled WGS sequence"/>
</dbReference>
<proteinExistence type="predicted"/>
<dbReference type="OrthoDB" id="952827at2"/>
<gene>
    <name evidence="2" type="ORF">LV89_01378</name>
</gene>
<dbReference type="RefSeq" id="WP_109742131.1">
    <property type="nucleotide sequence ID" value="NZ_QGGO01000005.1"/>
</dbReference>
<dbReference type="Gene3D" id="3.90.550.10">
    <property type="entry name" value="Spore Coat Polysaccharide Biosynthesis Protein SpsA, Chain A"/>
    <property type="match status" value="1"/>
</dbReference>
<feature type="domain" description="Glycosyltransferase 2-like" evidence="1">
    <location>
        <begin position="7"/>
        <end position="169"/>
    </location>
</feature>
<keyword evidence="2" id="KW-0808">Transferase</keyword>
<sequence length="239" mass="27340">MNKTIDIVLPCYNPEEKEWHTDIKRNMVALEKLFPNLTFFVTLVNDGSARGISESQIDYLKSQISGFQYVTYAGNQGKGYALREGVKLATHDFVVYTDVDFPFELVCMQAMIDKLLAGKDIVLGERQFSYSNHLKRYRKVLSSGSHVFNSLLLNLPFTDTQGGLKGFNQKGRAVFLKTIINRYLFDTEFILRACKQNDLVISTVPLTLREGVILSQMGLKVIKKEFGNIMRLLKIRFFE</sequence>
<accession>A0A316EAZ3</accession>
<comment type="caution">
    <text evidence="2">The sequence shown here is derived from an EMBL/GenBank/DDBJ whole genome shotgun (WGS) entry which is preliminary data.</text>
</comment>
<reference evidence="2 3" key="1">
    <citation type="submission" date="2018-05" db="EMBL/GenBank/DDBJ databases">
        <title>Genomic Encyclopedia of Archaeal and Bacterial Type Strains, Phase II (KMG-II): from individual species to whole genera.</title>
        <authorList>
            <person name="Goeker M."/>
        </authorList>
    </citation>
    <scope>NUCLEOTIDE SEQUENCE [LARGE SCALE GENOMIC DNA]</scope>
    <source>
        <strain evidence="2 3">DSM 22214</strain>
    </source>
</reference>
<name>A0A316EAZ3_9BACT</name>
<dbReference type="EMBL" id="QGGO01000005">
    <property type="protein sequence ID" value="PWK27971.1"/>
    <property type="molecule type" value="Genomic_DNA"/>
</dbReference>
<dbReference type="InterPro" id="IPR001173">
    <property type="entry name" value="Glyco_trans_2-like"/>
</dbReference>
<evidence type="ECO:0000259" key="1">
    <source>
        <dbReference type="Pfam" id="PF00535"/>
    </source>
</evidence>
<dbReference type="AlphaFoldDB" id="A0A316EAZ3"/>
<dbReference type="PANTHER" id="PTHR10859">
    <property type="entry name" value="GLYCOSYL TRANSFERASE"/>
    <property type="match status" value="1"/>
</dbReference>
<organism evidence="2 3">
    <name type="scientific">Arcicella aurantiaca</name>
    <dbReference type="NCBI Taxonomy" id="591202"/>
    <lineage>
        <taxon>Bacteria</taxon>
        <taxon>Pseudomonadati</taxon>
        <taxon>Bacteroidota</taxon>
        <taxon>Cytophagia</taxon>
        <taxon>Cytophagales</taxon>
        <taxon>Flectobacillaceae</taxon>
        <taxon>Arcicella</taxon>
    </lineage>
</organism>
<dbReference type="SUPFAM" id="SSF53448">
    <property type="entry name" value="Nucleotide-diphospho-sugar transferases"/>
    <property type="match status" value="1"/>
</dbReference>
<dbReference type="Pfam" id="PF00535">
    <property type="entry name" value="Glycos_transf_2"/>
    <property type="match status" value="1"/>
</dbReference>
<evidence type="ECO:0000313" key="3">
    <source>
        <dbReference type="Proteomes" id="UP000245489"/>
    </source>
</evidence>
<dbReference type="PANTHER" id="PTHR10859:SF91">
    <property type="entry name" value="DOLICHYL-PHOSPHATE BETA-GLUCOSYLTRANSFERASE"/>
    <property type="match status" value="1"/>
</dbReference>
<evidence type="ECO:0000313" key="2">
    <source>
        <dbReference type="EMBL" id="PWK27971.1"/>
    </source>
</evidence>
<protein>
    <submittedName>
        <fullName evidence="2">Glycosyltransferase involved in cell wall biosynthesis</fullName>
    </submittedName>
</protein>